<comment type="caution">
    <text evidence="2">The sequence shown here is derived from an EMBL/GenBank/DDBJ whole genome shotgun (WGS) entry which is preliminary data.</text>
</comment>
<name>A0ABQ0A5H0_9GAMM</name>
<evidence type="ECO:0000313" key="2">
    <source>
        <dbReference type="EMBL" id="GAA6166906.1"/>
    </source>
</evidence>
<dbReference type="RefSeq" id="WP_233087715.1">
    <property type="nucleotide sequence ID" value="NZ_BAABWN010000002.1"/>
</dbReference>
<proteinExistence type="predicted"/>
<gene>
    <name evidence="2" type="ORF">NBRC116591_07160</name>
</gene>
<dbReference type="Pfam" id="PF00561">
    <property type="entry name" value="Abhydrolase_1"/>
    <property type="match status" value="1"/>
</dbReference>
<dbReference type="GO" id="GO:0016787">
    <property type="term" value="F:hydrolase activity"/>
    <property type="evidence" value="ECO:0007669"/>
    <property type="project" value="UniProtKB-KW"/>
</dbReference>
<dbReference type="Gene3D" id="3.40.50.1820">
    <property type="entry name" value="alpha/beta hydrolase"/>
    <property type="match status" value="1"/>
</dbReference>
<organism evidence="2 3">
    <name type="scientific">Sessilibacter corallicola</name>
    <dbReference type="NCBI Taxonomy" id="2904075"/>
    <lineage>
        <taxon>Bacteria</taxon>
        <taxon>Pseudomonadati</taxon>
        <taxon>Pseudomonadota</taxon>
        <taxon>Gammaproteobacteria</taxon>
        <taxon>Cellvibrionales</taxon>
        <taxon>Cellvibrionaceae</taxon>
        <taxon>Sessilibacter</taxon>
    </lineage>
</organism>
<dbReference type="InterPro" id="IPR029058">
    <property type="entry name" value="AB_hydrolase_fold"/>
</dbReference>
<keyword evidence="3" id="KW-1185">Reference proteome</keyword>
<accession>A0ABQ0A5H0</accession>
<keyword evidence="2" id="KW-0378">Hydrolase</keyword>
<reference evidence="2 3" key="1">
    <citation type="submission" date="2024-04" db="EMBL/GenBank/DDBJ databases">
        <title>Draft genome sequence of Sessilibacter corallicola NBRC 116591.</title>
        <authorList>
            <person name="Miyakawa T."/>
            <person name="Kusuya Y."/>
            <person name="Miura T."/>
        </authorList>
    </citation>
    <scope>NUCLEOTIDE SEQUENCE [LARGE SCALE GENOMIC DNA]</scope>
    <source>
        <strain evidence="2 3">KU-00831-HH</strain>
    </source>
</reference>
<evidence type="ECO:0000259" key="1">
    <source>
        <dbReference type="Pfam" id="PF00561"/>
    </source>
</evidence>
<dbReference type="EMBL" id="BAABWN010000002">
    <property type="protein sequence ID" value="GAA6166906.1"/>
    <property type="molecule type" value="Genomic_DNA"/>
</dbReference>
<sequence>MENTMAINYVSSDGLNLYAREYTSNKTANNPNKKVLLCIPGLTRNSLDYQSFSEPFRDEYRVIAVDLRGRGNSEYDSNKVNYQPVIYARDIVELIDHLNLSDVTLVGTSLGGIVSILVSNIIPDLIESIVLNDVGPEINPVGLERIRNYVGKSTIVDSWEEAVRQNKLINELELPDLSEQEWLTFTRGLYRVSTNGKIELAYDPEISESIKVKDENTPLIHLWPQFDVINDKPILVIRGEFSDILDVECVERMKSVNAQLTYCEITNRGHAPLLNEPQCVTALQSFFSSHQKINAIKSAN</sequence>
<evidence type="ECO:0000313" key="3">
    <source>
        <dbReference type="Proteomes" id="UP001465153"/>
    </source>
</evidence>
<dbReference type="SUPFAM" id="SSF53474">
    <property type="entry name" value="alpha/beta-Hydrolases"/>
    <property type="match status" value="1"/>
</dbReference>
<dbReference type="InterPro" id="IPR000073">
    <property type="entry name" value="AB_hydrolase_1"/>
</dbReference>
<dbReference type="PANTHER" id="PTHR43798:SF33">
    <property type="entry name" value="HYDROLASE, PUTATIVE (AFU_ORTHOLOGUE AFUA_2G14860)-RELATED"/>
    <property type="match status" value="1"/>
</dbReference>
<feature type="domain" description="AB hydrolase-1" evidence="1">
    <location>
        <begin position="35"/>
        <end position="275"/>
    </location>
</feature>
<dbReference type="Proteomes" id="UP001465153">
    <property type="component" value="Unassembled WGS sequence"/>
</dbReference>
<dbReference type="PANTHER" id="PTHR43798">
    <property type="entry name" value="MONOACYLGLYCEROL LIPASE"/>
    <property type="match status" value="1"/>
</dbReference>
<protein>
    <submittedName>
        <fullName evidence="2">Alpha/beta hydrolase</fullName>
    </submittedName>
</protein>
<dbReference type="InterPro" id="IPR050266">
    <property type="entry name" value="AB_hydrolase_sf"/>
</dbReference>
<dbReference type="PRINTS" id="PR00111">
    <property type="entry name" value="ABHYDROLASE"/>
</dbReference>